<accession>A0A318ZNT2</accession>
<dbReference type="PANTHER" id="PTHR43441">
    <property type="entry name" value="RIBOSOMAL-PROTEIN-SERINE ACETYLTRANSFERASE"/>
    <property type="match status" value="1"/>
</dbReference>
<evidence type="ECO:0000313" key="3">
    <source>
        <dbReference type="Proteomes" id="UP000248349"/>
    </source>
</evidence>
<dbReference type="EMBL" id="KZ821231">
    <property type="protein sequence ID" value="PYH45570.1"/>
    <property type="molecule type" value="Genomic_DNA"/>
</dbReference>
<evidence type="ECO:0000259" key="1">
    <source>
        <dbReference type="PROSITE" id="PS51186"/>
    </source>
</evidence>
<proteinExistence type="predicted"/>
<keyword evidence="2" id="KW-0808">Transferase</keyword>
<keyword evidence="2" id="KW-0012">Acyltransferase</keyword>
<protein>
    <submittedName>
        <fullName evidence="2">Acyl-CoA N-acyltransferase</fullName>
    </submittedName>
</protein>
<feature type="domain" description="N-acetyltransferase" evidence="1">
    <location>
        <begin position="26"/>
        <end position="183"/>
    </location>
</feature>
<dbReference type="GeneID" id="37081090"/>
<name>A0A318ZNT2_9EURO</name>
<keyword evidence="3" id="KW-1185">Reference proteome</keyword>
<dbReference type="Gene3D" id="3.40.630.30">
    <property type="match status" value="1"/>
</dbReference>
<dbReference type="InterPro" id="IPR016181">
    <property type="entry name" value="Acyl_CoA_acyltransferase"/>
</dbReference>
<dbReference type="GO" id="GO:1990189">
    <property type="term" value="F:protein N-terminal-serine acetyltransferase activity"/>
    <property type="evidence" value="ECO:0007669"/>
    <property type="project" value="TreeGrafter"/>
</dbReference>
<dbReference type="PANTHER" id="PTHR43441:SF2">
    <property type="entry name" value="FAMILY ACETYLTRANSFERASE, PUTATIVE (AFU_ORTHOLOGUE AFUA_7G00850)-RELATED"/>
    <property type="match status" value="1"/>
</dbReference>
<dbReference type="GO" id="GO:0008999">
    <property type="term" value="F:protein-N-terminal-alanine acetyltransferase activity"/>
    <property type="evidence" value="ECO:0007669"/>
    <property type="project" value="TreeGrafter"/>
</dbReference>
<dbReference type="SUPFAM" id="SSF55729">
    <property type="entry name" value="Acyl-CoA N-acyltransferases (Nat)"/>
    <property type="match status" value="1"/>
</dbReference>
<dbReference type="RefSeq" id="XP_025431552.1">
    <property type="nucleotide sequence ID" value="XM_025579861.1"/>
</dbReference>
<dbReference type="FunFam" id="3.40.630.30:FF:000047">
    <property type="entry name" value="Acetyltransferase, GNAT family"/>
    <property type="match status" value="1"/>
</dbReference>
<dbReference type="InterPro" id="IPR000182">
    <property type="entry name" value="GNAT_dom"/>
</dbReference>
<sequence>MAHSITSLETGAAIRPARTSFTGRTVRVEALAEKHIDDLYHHLGQPEHAAIWDYLPTGPFPDKRAFSECLTSLITSPDNVFYAVIDLARNQAVGYFSLMRIDLPNRVVEIGWIVFSPLLQRTTAATEAVYLAARAVFEEFGFRRLEWKCNDLNLASKRAAARFGFTPEGLFRQHMIVKGKNRDTAWFSIIDVEWPIVKDPFVKWLDPSNFDGNGRQFRSLDAFR</sequence>
<dbReference type="Pfam" id="PF13302">
    <property type="entry name" value="Acetyltransf_3"/>
    <property type="match status" value="1"/>
</dbReference>
<evidence type="ECO:0000313" key="2">
    <source>
        <dbReference type="EMBL" id="PYH45570.1"/>
    </source>
</evidence>
<dbReference type="OrthoDB" id="41238at2759"/>
<dbReference type="PROSITE" id="PS51186">
    <property type="entry name" value="GNAT"/>
    <property type="match status" value="1"/>
</dbReference>
<dbReference type="InterPro" id="IPR051908">
    <property type="entry name" value="Ribosomal_N-acetyltransferase"/>
</dbReference>
<reference evidence="2 3" key="1">
    <citation type="submission" date="2016-12" db="EMBL/GenBank/DDBJ databases">
        <title>The genomes of Aspergillus section Nigri reveals drivers in fungal speciation.</title>
        <authorList>
            <consortium name="DOE Joint Genome Institute"/>
            <person name="Vesth T.C."/>
            <person name="Nybo J."/>
            <person name="Theobald S."/>
            <person name="Brandl J."/>
            <person name="Frisvad J.C."/>
            <person name="Nielsen K.F."/>
            <person name="Lyhne E.K."/>
            <person name="Kogle M.E."/>
            <person name="Kuo A."/>
            <person name="Riley R."/>
            <person name="Clum A."/>
            <person name="Nolan M."/>
            <person name="Lipzen A."/>
            <person name="Salamov A."/>
            <person name="Henrissat B."/>
            <person name="Wiebenga A."/>
            <person name="De Vries R.P."/>
            <person name="Grigoriev I.V."/>
            <person name="Mortensen U.H."/>
            <person name="Andersen M.R."/>
            <person name="Baker S.E."/>
        </authorList>
    </citation>
    <scope>NUCLEOTIDE SEQUENCE [LARGE SCALE GENOMIC DNA]</scope>
    <source>
        <strain evidence="2 3">JOP 1030-1</strain>
    </source>
</reference>
<dbReference type="Proteomes" id="UP000248349">
    <property type="component" value="Unassembled WGS sequence"/>
</dbReference>
<organism evidence="2 3">
    <name type="scientific">Aspergillus saccharolyticus JOP 1030-1</name>
    <dbReference type="NCBI Taxonomy" id="1450539"/>
    <lineage>
        <taxon>Eukaryota</taxon>
        <taxon>Fungi</taxon>
        <taxon>Dikarya</taxon>
        <taxon>Ascomycota</taxon>
        <taxon>Pezizomycotina</taxon>
        <taxon>Eurotiomycetes</taxon>
        <taxon>Eurotiomycetidae</taxon>
        <taxon>Eurotiales</taxon>
        <taxon>Aspergillaceae</taxon>
        <taxon>Aspergillus</taxon>
        <taxon>Aspergillus subgen. Circumdati</taxon>
    </lineage>
</organism>
<gene>
    <name evidence="2" type="ORF">BP01DRAFT_44059</name>
</gene>
<dbReference type="AlphaFoldDB" id="A0A318ZNT2"/>